<dbReference type="GO" id="GO:0046294">
    <property type="term" value="P:formaldehyde catabolic process"/>
    <property type="evidence" value="ECO:0007669"/>
    <property type="project" value="TreeGrafter"/>
</dbReference>
<feature type="domain" description="Alcohol dehydrogenase-like N-terminal" evidence="5">
    <location>
        <begin position="27"/>
        <end position="79"/>
    </location>
</feature>
<dbReference type="Proteomes" id="UP000254718">
    <property type="component" value="Unassembled WGS sequence"/>
</dbReference>
<evidence type="ECO:0000259" key="5">
    <source>
        <dbReference type="Pfam" id="PF08240"/>
    </source>
</evidence>
<dbReference type="SUPFAM" id="SSF50129">
    <property type="entry name" value="GroES-like"/>
    <property type="match status" value="1"/>
</dbReference>
<keyword evidence="2" id="KW-0862">Zinc</keyword>
<dbReference type="GO" id="GO:0004022">
    <property type="term" value="F:alcohol dehydrogenase (NAD+) activity"/>
    <property type="evidence" value="ECO:0007669"/>
    <property type="project" value="UniProtKB-EC"/>
</dbReference>
<organism evidence="6 7">
    <name type="scientific">Escherichia coli</name>
    <dbReference type="NCBI Taxonomy" id="562"/>
    <lineage>
        <taxon>Bacteria</taxon>
        <taxon>Pseudomonadati</taxon>
        <taxon>Pseudomonadota</taxon>
        <taxon>Gammaproteobacteria</taxon>
        <taxon>Enterobacterales</taxon>
        <taxon>Enterobacteriaceae</taxon>
        <taxon>Escherichia</taxon>
    </lineage>
</organism>
<evidence type="ECO:0000256" key="4">
    <source>
        <dbReference type="ARBA" id="ARBA00023027"/>
    </source>
</evidence>
<dbReference type="PANTHER" id="PTHR43880:SF12">
    <property type="entry name" value="ALCOHOL DEHYDROGENASE CLASS-3"/>
    <property type="match status" value="1"/>
</dbReference>
<dbReference type="Gene3D" id="3.90.180.10">
    <property type="entry name" value="Medium-chain alcohol dehydrogenases, catalytic domain"/>
    <property type="match status" value="1"/>
</dbReference>
<keyword evidence="1" id="KW-0479">Metal-binding</keyword>
<dbReference type="PROSITE" id="PS00059">
    <property type="entry name" value="ADH_ZINC"/>
    <property type="match status" value="1"/>
</dbReference>
<name>A0AAX2KG56_ECOLX</name>
<evidence type="ECO:0000313" key="7">
    <source>
        <dbReference type="Proteomes" id="UP000254718"/>
    </source>
</evidence>
<dbReference type="InterPro" id="IPR002328">
    <property type="entry name" value="ADH_Zn_CS"/>
</dbReference>
<gene>
    <name evidence="6" type="primary">adhC_1</name>
    <name evidence="6" type="ORF">NCTC8333_04564</name>
</gene>
<dbReference type="InterPro" id="IPR011032">
    <property type="entry name" value="GroES-like_sf"/>
</dbReference>
<dbReference type="PANTHER" id="PTHR43880">
    <property type="entry name" value="ALCOHOL DEHYDROGENASE"/>
    <property type="match status" value="1"/>
</dbReference>
<dbReference type="EMBL" id="UGFE01000002">
    <property type="protein sequence ID" value="STM25534.1"/>
    <property type="molecule type" value="Genomic_DNA"/>
</dbReference>
<evidence type="ECO:0000313" key="6">
    <source>
        <dbReference type="EMBL" id="STM25534.1"/>
    </source>
</evidence>
<evidence type="ECO:0000256" key="3">
    <source>
        <dbReference type="ARBA" id="ARBA00023002"/>
    </source>
</evidence>
<keyword evidence="4" id="KW-0520">NAD</keyword>
<reference evidence="6 7" key="1">
    <citation type="submission" date="2018-06" db="EMBL/GenBank/DDBJ databases">
        <authorList>
            <consortium name="Pathogen Informatics"/>
            <person name="Doyle S."/>
        </authorList>
    </citation>
    <scope>NUCLEOTIDE SEQUENCE [LARGE SCALE GENOMIC DNA]</scope>
    <source>
        <strain evidence="6 7">NCTC8333</strain>
    </source>
</reference>
<dbReference type="GO" id="GO:0051903">
    <property type="term" value="F:S-(hydroxymethyl)glutathione dehydrogenase [NAD(P)+] activity"/>
    <property type="evidence" value="ECO:0007669"/>
    <property type="project" value="UniProtKB-EC"/>
</dbReference>
<dbReference type="Pfam" id="PF08240">
    <property type="entry name" value="ADH_N"/>
    <property type="match status" value="1"/>
</dbReference>
<keyword evidence="3 6" id="KW-0560">Oxidoreductase</keyword>
<sequence length="117" mass="12150">MKSRAAVAFAPGKPLEIVEIDVAPPKKGEVLIKVTHTGVCHTDAFTLSGDDPEGVFPVVLGHEGAGVVVEVGEGVTSVQTWRPCDPALHRGSAASVSSVVLAKLTSVLRFAKPRVKA</sequence>
<dbReference type="AlphaFoldDB" id="A0AAX2KG56"/>
<dbReference type="GO" id="GO:0005829">
    <property type="term" value="C:cytosol"/>
    <property type="evidence" value="ECO:0007669"/>
    <property type="project" value="TreeGrafter"/>
</dbReference>
<comment type="caution">
    <text evidence="6">The sequence shown here is derived from an EMBL/GenBank/DDBJ whole genome shotgun (WGS) entry which is preliminary data.</text>
</comment>
<protein>
    <submittedName>
        <fullName evidence="6">Alcohol dehydrogenase</fullName>
        <ecNumber evidence="6">1.1.1.1</ecNumber>
        <ecNumber evidence="6">1.1.1.284</ecNumber>
    </submittedName>
</protein>
<dbReference type="GO" id="GO:0008270">
    <property type="term" value="F:zinc ion binding"/>
    <property type="evidence" value="ECO:0007669"/>
    <property type="project" value="InterPro"/>
</dbReference>
<dbReference type="InterPro" id="IPR013154">
    <property type="entry name" value="ADH-like_N"/>
</dbReference>
<evidence type="ECO:0000256" key="2">
    <source>
        <dbReference type="ARBA" id="ARBA00022833"/>
    </source>
</evidence>
<dbReference type="EC" id="1.1.1.284" evidence="6"/>
<proteinExistence type="predicted"/>
<accession>A0AAX2KG56</accession>
<evidence type="ECO:0000256" key="1">
    <source>
        <dbReference type="ARBA" id="ARBA00022723"/>
    </source>
</evidence>
<dbReference type="EC" id="1.1.1.1" evidence="6"/>